<evidence type="ECO:0000256" key="1">
    <source>
        <dbReference type="SAM" id="MobiDB-lite"/>
    </source>
</evidence>
<evidence type="ECO:0000313" key="3">
    <source>
        <dbReference type="Proteomes" id="UP000515317"/>
    </source>
</evidence>
<dbReference type="Proteomes" id="UP000515317">
    <property type="component" value="Chromosome"/>
</dbReference>
<protein>
    <submittedName>
        <fullName evidence="2">Uncharacterized protein</fullName>
    </submittedName>
</protein>
<proteinExistence type="predicted"/>
<feature type="compositionally biased region" description="Pro residues" evidence="1">
    <location>
        <begin position="132"/>
        <end position="155"/>
    </location>
</feature>
<feature type="compositionally biased region" description="Pro residues" evidence="1">
    <location>
        <begin position="189"/>
        <end position="198"/>
    </location>
</feature>
<feature type="region of interest" description="Disordered" evidence="1">
    <location>
        <begin position="129"/>
        <end position="221"/>
    </location>
</feature>
<organism evidence="2 3">
    <name type="scientific">Terrihabitans soli</name>
    <dbReference type="NCBI Taxonomy" id="708113"/>
    <lineage>
        <taxon>Bacteria</taxon>
        <taxon>Pseudomonadati</taxon>
        <taxon>Pseudomonadota</taxon>
        <taxon>Alphaproteobacteria</taxon>
        <taxon>Hyphomicrobiales</taxon>
        <taxon>Terrihabitans</taxon>
    </lineage>
</organism>
<gene>
    <name evidence="2" type="ORF">IZ6_20800</name>
</gene>
<feature type="compositionally biased region" description="Low complexity" evidence="1">
    <location>
        <begin position="171"/>
        <end position="188"/>
    </location>
</feature>
<reference evidence="2 3" key="1">
    <citation type="submission" date="2020-08" db="EMBL/GenBank/DDBJ databases">
        <title>Genome sequence of Rhizobiales bacterium strain IZ6.</title>
        <authorList>
            <person name="Nakai R."/>
            <person name="Naganuma T."/>
        </authorList>
    </citation>
    <scope>NUCLEOTIDE SEQUENCE [LARGE SCALE GENOMIC DNA]</scope>
    <source>
        <strain evidence="2 3">IZ6</strain>
    </source>
</reference>
<dbReference type="AlphaFoldDB" id="A0A6S6QUU9"/>
<evidence type="ECO:0000313" key="2">
    <source>
        <dbReference type="EMBL" id="BCJ91345.1"/>
    </source>
</evidence>
<accession>A0A6S6QUU9</accession>
<name>A0A6S6QUU9_9HYPH</name>
<dbReference type="KEGG" id="tso:IZ6_20800"/>
<keyword evidence="3" id="KW-1185">Reference proteome</keyword>
<sequence length="221" mass="23358">MPEEDYEAIEAAVMETARGRWFLMEFARRNRNADTTVLLEAISRLEHQMTDGKNAPTTPHGPVTSTALVTSAKAELFAVEPPPPATAVAFPALPEPPELAWVDEPEVVIDRDKPIHGDIFHLDDDLILPAEPVQPAPPAGAAPAAPPPAPKPAEPPRAQVPEPQAPAQSRMLAGALASAGEAMARASEPAPPPPPSTFSPPAAEPAELDALSFEEKSVYFG</sequence>
<dbReference type="EMBL" id="AP023361">
    <property type="protein sequence ID" value="BCJ91345.1"/>
    <property type="molecule type" value="Genomic_DNA"/>
</dbReference>